<evidence type="ECO:0000313" key="7">
    <source>
        <dbReference type="Proteomes" id="UP001392437"/>
    </source>
</evidence>
<evidence type="ECO:0000259" key="4">
    <source>
        <dbReference type="Pfam" id="PF17109"/>
    </source>
</evidence>
<organism evidence="6 7">
    <name type="scientific">Apiospora kogelbergensis</name>
    <dbReference type="NCBI Taxonomy" id="1337665"/>
    <lineage>
        <taxon>Eukaryota</taxon>
        <taxon>Fungi</taxon>
        <taxon>Dikarya</taxon>
        <taxon>Ascomycota</taxon>
        <taxon>Pezizomycotina</taxon>
        <taxon>Sordariomycetes</taxon>
        <taxon>Xylariomycetidae</taxon>
        <taxon>Amphisphaeriales</taxon>
        <taxon>Apiosporaceae</taxon>
        <taxon>Apiospora</taxon>
    </lineage>
</organism>
<dbReference type="InterPro" id="IPR027417">
    <property type="entry name" value="P-loop_NTPase"/>
</dbReference>
<name>A0AAW0QYE9_9PEZI</name>
<dbReference type="Proteomes" id="UP001392437">
    <property type="component" value="Unassembled WGS sequence"/>
</dbReference>
<feature type="repeat" description="ANK" evidence="2">
    <location>
        <begin position="1147"/>
        <end position="1171"/>
    </location>
</feature>
<feature type="region of interest" description="Disordered" evidence="3">
    <location>
        <begin position="936"/>
        <end position="993"/>
    </location>
</feature>
<dbReference type="Gene3D" id="3.40.50.300">
    <property type="entry name" value="P-loop containing nucleotide triphosphate hydrolases"/>
    <property type="match status" value="1"/>
</dbReference>
<keyword evidence="1" id="KW-0677">Repeat</keyword>
<dbReference type="SUPFAM" id="SSF52540">
    <property type="entry name" value="P-loop containing nucleoside triphosphate hydrolases"/>
    <property type="match status" value="1"/>
</dbReference>
<dbReference type="EMBL" id="JAQQWP010000006">
    <property type="protein sequence ID" value="KAK8115380.1"/>
    <property type="molecule type" value="Genomic_DNA"/>
</dbReference>
<feature type="domain" description="Nephrocystin 3-like N-terminal" evidence="5">
    <location>
        <begin position="271"/>
        <end position="434"/>
    </location>
</feature>
<dbReference type="SUPFAM" id="SSF48403">
    <property type="entry name" value="Ankyrin repeat"/>
    <property type="match status" value="1"/>
</dbReference>
<protein>
    <recommendedName>
        <fullName evidence="8">NACHT domain-containing protein</fullName>
    </recommendedName>
</protein>
<sequence>MGDKKAAFVVKGDLLGLWQKARAEFLLSSIAEEHKVSVEAEYEPKPEEWLKKFQHVRHGDSDKFSSACHMVGSNLKIIQRFVRAFGFAVDVVSIPFPAASPASLVVNAFASLFASFSKVSEDFDKIEDFFRRVADRLLSLETLSKHLGQPGKRDNLQERIVKLFICCLSVGKIGSEKVKHRPVAWCQQWSNETKNKLDPELERFDEALKSLRLSIQTETYVAAIETNEAVEKLAQGVHNERDEILDWMSTFRHYTMHHKIEQQLPADFNGGRWLRESELFKSWKEGATNRVWYIGKPGAGKSVIAYSIINDLKSLAESSSSHDILVAYLYLTYTSQADVKILLGSILRQLQAGSNLNEQVLKKFRDCRQCGRSGSQVQPPSMNDIRQMLSAVAKHKTVFVVVDALDESEQEIRQDLLEYIKDIGPNVKLLVTSRHLHHLETLQQGFQTSEIQAHNDDIEEYIESVIRKHTFLSMRQGLHQEIKREVQHRSGNMFIIVQLHMGAIAEVGKVADLKKLLRSLPEDLDGAYRKTMERIKHRDDKAQSRALFCLGWVAFSQRLLSTDELLHALAIYELRHDSTPDAYSNDILQDHMHLESEVISDCCGLLTDLVGEIRFVHRSAQEFFSRIRDTEFRDLDKQVTLACVDYLTTVPLQSKTAAPGERLSMLELSKEFPLLRYTGQHLHRHHRRIKNLERDEEVLEAIHSFVSDGNATNLYSELLSHFNAYDTKSALLIKHNRRAIRRTHSTKPLPPLHIVAYLGNPGVLTRLLRDGAAVSELDPYGQSPLDIAIKYRLDTVASILLRSGAEVDLATRTGHAILLHAMEGDQRKFVQQVIGHPSRPLLGDSFLTILGILYMIMLTPLEVMRPFLLSILEVFRALPLGLPATNALEPSSTNSRIEQITASDPSLEKYRVLLSCAYEGDDATLELLLDPSASDPINMTLESSENDPRGSFVEDCYDSDSEIDSDSDIDSELKNDSEDSDQGGIDSGNSSLNERRWMKGTTAISLAPEEMKAAFLRTACFLAVESGKQEAVVAFLKVGIPPNLRNYQGQCLLHRATARSNGNLVKLLLEFGAEVDLRDHNGRSALLANAGIAKHQVLKILIQHKADLNLLTTGGCHELYEAAVFGAPKAVDFFLREGVNASIRNRFGWAPLHGAAANGHMECVRLLLEDGRAEASPISDTGKTPKGFVEDGEEHYDSILTGREQYAAQVMQAQELSFEERAFRRDEILHLLSKYGGRTPKELIQEMGIANFKNKVKEWGRARGDGAGDTDDVVIILVGGEGITAPTVRALRTSHEREGASGQPPARYAAHGRWRKKRMRGKRPEGGGVELRGYRRR</sequence>
<dbReference type="SMART" id="SM00248">
    <property type="entry name" value="ANK"/>
    <property type="match status" value="8"/>
</dbReference>
<dbReference type="InterPro" id="IPR002110">
    <property type="entry name" value="Ankyrin_rpt"/>
</dbReference>
<keyword evidence="2" id="KW-0040">ANK repeat</keyword>
<evidence type="ECO:0000256" key="2">
    <source>
        <dbReference type="PROSITE-ProRule" id="PRU00023"/>
    </source>
</evidence>
<dbReference type="Gene3D" id="1.25.40.20">
    <property type="entry name" value="Ankyrin repeat-containing domain"/>
    <property type="match status" value="2"/>
</dbReference>
<dbReference type="Pfam" id="PF12796">
    <property type="entry name" value="Ank_2"/>
    <property type="match status" value="2"/>
</dbReference>
<feature type="repeat" description="ANK" evidence="2">
    <location>
        <begin position="1048"/>
        <end position="1080"/>
    </location>
</feature>
<accession>A0AAW0QYE9</accession>
<feature type="region of interest" description="Disordered" evidence="3">
    <location>
        <begin position="1294"/>
        <end position="1337"/>
    </location>
</feature>
<proteinExistence type="predicted"/>
<keyword evidence="7" id="KW-1185">Reference proteome</keyword>
<evidence type="ECO:0000256" key="3">
    <source>
        <dbReference type="SAM" id="MobiDB-lite"/>
    </source>
</evidence>
<dbReference type="PANTHER" id="PTHR10039:SF15">
    <property type="entry name" value="NACHT DOMAIN-CONTAINING PROTEIN"/>
    <property type="match status" value="1"/>
</dbReference>
<dbReference type="PROSITE" id="PS50297">
    <property type="entry name" value="ANK_REP_REGION"/>
    <property type="match status" value="3"/>
</dbReference>
<evidence type="ECO:0000259" key="5">
    <source>
        <dbReference type="Pfam" id="PF24883"/>
    </source>
</evidence>
<dbReference type="Pfam" id="PF24883">
    <property type="entry name" value="NPHP3_N"/>
    <property type="match status" value="1"/>
</dbReference>
<gene>
    <name evidence="6" type="ORF">PG999_007449</name>
</gene>
<evidence type="ECO:0000313" key="6">
    <source>
        <dbReference type="EMBL" id="KAK8115380.1"/>
    </source>
</evidence>
<comment type="caution">
    <text evidence="6">The sequence shown here is derived from an EMBL/GenBank/DDBJ whole genome shotgun (WGS) entry which is preliminary data.</text>
</comment>
<dbReference type="Pfam" id="PF17109">
    <property type="entry name" value="Goodbye"/>
    <property type="match status" value="1"/>
</dbReference>
<dbReference type="PROSITE" id="PS50088">
    <property type="entry name" value="ANK_REPEAT"/>
    <property type="match status" value="3"/>
</dbReference>
<dbReference type="InterPro" id="IPR036770">
    <property type="entry name" value="Ankyrin_rpt-contain_sf"/>
</dbReference>
<feature type="domain" description="Fungal STAND N-terminal Goodbye" evidence="4">
    <location>
        <begin position="18"/>
        <end position="141"/>
    </location>
</feature>
<feature type="compositionally biased region" description="Basic residues" evidence="3">
    <location>
        <begin position="1310"/>
        <end position="1321"/>
    </location>
</feature>
<dbReference type="PANTHER" id="PTHR10039">
    <property type="entry name" value="AMELOGENIN"/>
    <property type="match status" value="1"/>
</dbReference>
<dbReference type="InterPro" id="IPR056884">
    <property type="entry name" value="NPHP3-like_N"/>
</dbReference>
<evidence type="ECO:0000256" key="1">
    <source>
        <dbReference type="ARBA" id="ARBA00022737"/>
    </source>
</evidence>
<feature type="repeat" description="ANK" evidence="2">
    <location>
        <begin position="780"/>
        <end position="812"/>
    </location>
</feature>
<evidence type="ECO:0008006" key="8">
    <source>
        <dbReference type="Google" id="ProtNLM"/>
    </source>
</evidence>
<dbReference type="InterPro" id="IPR031350">
    <property type="entry name" value="Goodbye_dom"/>
</dbReference>
<reference evidence="6 7" key="1">
    <citation type="submission" date="2023-01" db="EMBL/GenBank/DDBJ databases">
        <title>Analysis of 21 Apiospora genomes using comparative genomics revels a genus with tremendous synthesis potential of carbohydrate active enzymes and secondary metabolites.</title>
        <authorList>
            <person name="Sorensen T."/>
        </authorList>
    </citation>
    <scope>NUCLEOTIDE SEQUENCE [LARGE SCALE GENOMIC DNA]</scope>
    <source>
        <strain evidence="6 7">CBS 117206</strain>
    </source>
</reference>
<feature type="compositionally biased region" description="Acidic residues" evidence="3">
    <location>
        <begin position="955"/>
        <end position="970"/>
    </location>
</feature>